<gene>
    <name evidence="3" type="ORF">DLM65_00925</name>
    <name evidence="2" type="ORF">JF886_07555</name>
</gene>
<dbReference type="InterPro" id="IPR036249">
    <property type="entry name" value="Thioredoxin-like_sf"/>
</dbReference>
<dbReference type="RefSeq" id="WP_337311131.1">
    <property type="nucleotide sequence ID" value="NZ_JAEKNS010000078.1"/>
</dbReference>
<reference evidence="3" key="2">
    <citation type="submission" date="2018-05" db="EMBL/GenBank/DDBJ databases">
        <authorList>
            <person name="Ferrari B."/>
        </authorList>
    </citation>
    <scope>NUCLEOTIDE SEQUENCE</scope>
    <source>
        <strain evidence="3">RRmetagenome_bin12</strain>
    </source>
</reference>
<dbReference type="Proteomes" id="UP000606991">
    <property type="component" value="Unassembled WGS sequence"/>
</dbReference>
<keyword evidence="1" id="KW-0732">Signal</keyword>
<dbReference type="EMBL" id="JAEKNS010000078">
    <property type="protein sequence ID" value="MBJ7594704.1"/>
    <property type="molecule type" value="Genomic_DNA"/>
</dbReference>
<accession>A0A2W5ZIX8</accession>
<dbReference type="SUPFAM" id="SSF52833">
    <property type="entry name" value="Thioredoxin-like"/>
    <property type="match status" value="1"/>
</dbReference>
<feature type="chain" id="PRO_5016012779" description="Thioredoxin domain-containing protein" evidence="1">
    <location>
        <begin position="22"/>
        <end position="304"/>
    </location>
</feature>
<reference evidence="2 5" key="3">
    <citation type="submission" date="2020-10" db="EMBL/GenBank/DDBJ databases">
        <title>Ca. Dormibacterota MAGs.</title>
        <authorList>
            <person name="Montgomery K."/>
        </authorList>
    </citation>
    <scope>NUCLEOTIDE SEQUENCE [LARGE SCALE GENOMIC DNA]</scope>
    <source>
        <strain evidence="2">SC8812_S17_18</strain>
    </source>
</reference>
<dbReference type="Proteomes" id="UP000248724">
    <property type="component" value="Unassembled WGS sequence"/>
</dbReference>
<evidence type="ECO:0000313" key="2">
    <source>
        <dbReference type="EMBL" id="MBJ7594704.1"/>
    </source>
</evidence>
<comment type="caution">
    <text evidence="3">The sequence shown here is derived from an EMBL/GenBank/DDBJ whole genome shotgun (WGS) entry which is preliminary data.</text>
</comment>
<evidence type="ECO:0000313" key="5">
    <source>
        <dbReference type="Proteomes" id="UP000606991"/>
    </source>
</evidence>
<dbReference type="EMBL" id="QHBU01000020">
    <property type="protein sequence ID" value="PZR83877.1"/>
    <property type="molecule type" value="Genomic_DNA"/>
</dbReference>
<organism evidence="3 4">
    <name type="scientific">Candidatus Aeolococcus gillhamiae</name>
    <dbReference type="NCBI Taxonomy" id="3127015"/>
    <lineage>
        <taxon>Bacteria</taxon>
        <taxon>Bacillati</taxon>
        <taxon>Candidatus Dormiibacterota</taxon>
        <taxon>Candidatus Dormibacteria</taxon>
        <taxon>Candidatus Aeolococcales</taxon>
        <taxon>Candidatus Aeolococcaceae</taxon>
        <taxon>Candidatus Aeolococcus</taxon>
    </lineage>
</organism>
<evidence type="ECO:0000313" key="3">
    <source>
        <dbReference type="EMBL" id="PZR83877.1"/>
    </source>
</evidence>
<sequence length="304" mass="30909">MRHGWLLVPVALLASSPLASCGGTETCAAAGCTAPAAQPLNVQPQNSTLLVGVNRISIALLDGRATPVTAANVSVQIVAPGGASIGVRPLEDIAPVYGGIPVYVGIATFPSAGQYNYVVTGTSSSGSPVSGNAYVTVAARGPELAVGMSVPAIAQKVVTDAGVTLSMVDSGVPPDTWHDVTVAHALAAHRPMVLYFGEPGFCPSKTCGPTVAILKQLCTQYCAQLSFQHIEDDIPPGPAFVQPNALPNNPAFLAFGLRSDPWVYFVNSSGVVTDRFEGPVTLDQLTGAAAGTLAGHVPAVSLGA</sequence>
<name>A0A2W5ZIX8_9BACT</name>
<evidence type="ECO:0008006" key="6">
    <source>
        <dbReference type="Google" id="ProtNLM"/>
    </source>
</evidence>
<dbReference type="AlphaFoldDB" id="A0A2W5ZIX8"/>
<evidence type="ECO:0000313" key="4">
    <source>
        <dbReference type="Proteomes" id="UP000248724"/>
    </source>
</evidence>
<reference evidence="3 4" key="1">
    <citation type="journal article" date="2017" name="Nature">
        <title>Atmospheric trace gases support primary production in Antarctic desert surface soil.</title>
        <authorList>
            <person name="Ji M."/>
            <person name="Greening C."/>
            <person name="Vanwonterghem I."/>
            <person name="Carere C.R."/>
            <person name="Bay S.K."/>
            <person name="Steen J.A."/>
            <person name="Montgomery K."/>
            <person name="Lines T."/>
            <person name="Beardall J."/>
            <person name="van Dorst J."/>
            <person name="Snape I."/>
            <person name="Stott M.B."/>
            <person name="Hugenholtz P."/>
            <person name="Ferrari B.C."/>
        </authorList>
    </citation>
    <scope>NUCLEOTIDE SEQUENCE [LARGE SCALE GENOMIC DNA]</scope>
    <source>
        <strain evidence="3">RRmetagenome_bin12</strain>
    </source>
</reference>
<feature type="signal peptide" evidence="1">
    <location>
        <begin position="1"/>
        <end position="21"/>
    </location>
</feature>
<evidence type="ECO:0000256" key="1">
    <source>
        <dbReference type="SAM" id="SignalP"/>
    </source>
</evidence>
<proteinExistence type="predicted"/>
<accession>A0A934JWT5</accession>
<protein>
    <recommendedName>
        <fullName evidence="6">Thioredoxin domain-containing protein</fullName>
    </recommendedName>
</protein>